<evidence type="ECO:0000256" key="4">
    <source>
        <dbReference type="SAM" id="SignalP"/>
    </source>
</evidence>
<dbReference type="GO" id="GO:0006869">
    <property type="term" value="P:lipid transport"/>
    <property type="evidence" value="ECO:0007669"/>
    <property type="project" value="InterPro"/>
</dbReference>
<proteinExistence type="inferred from homology"/>
<dbReference type="AlphaFoldDB" id="A0AAV0YFR5"/>
<evidence type="ECO:0000256" key="1">
    <source>
        <dbReference type="ARBA" id="ARBA00009748"/>
    </source>
</evidence>
<reference evidence="6 7" key="1">
    <citation type="submission" date="2023-01" db="EMBL/GenBank/DDBJ databases">
        <authorList>
            <person name="Kreplak J."/>
        </authorList>
    </citation>
    <scope>NUCLEOTIDE SEQUENCE [LARGE SCALE GENOMIC DNA]</scope>
</reference>
<gene>
    <name evidence="6" type="ORF">VFH_U039600</name>
</gene>
<dbReference type="Gene3D" id="1.10.110.10">
    <property type="entry name" value="Plant lipid-transfer and hydrophobic proteins"/>
    <property type="match status" value="1"/>
</dbReference>
<keyword evidence="7" id="KW-1185">Reference proteome</keyword>
<evidence type="ECO:0000259" key="5">
    <source>
        <dbReference type="Pfam" id="PF00234"/>
    </source>
</evidence>
<feature type="signal peptide" evidence="4">
    <location>
        <begin position="1"/>
        <end position="21"/>
    </location>
</feature>
<evidence type="ECO:0000313" key="6">
    <source>
        <dbReference type="EMBL" id="CAI8583708.1"/>
    </source>
</evidence>
<keyword evidence="2 4" id="KW-0732">Signal</keyword>
<dbReference type="PANTHER" id="PTHR33076">
    <property type="entry name" value="NON-SPECIFIC LIPID-TRANSFER PROTEIN 2-RELATED"/>
    <property type="match status" value="1"/>
</dbReference>
<dbReference type="EMBL" id="CATIWC010000946">
    <property type="protein sequence ID" value="CAI8583708.1"/>
    <property type="molecule type" value="Genomic_DNA"/>
</dbReference>
<accession>A0AAV0YFR5</accession>
<evidence type="ECO:0000256" key="2">
    <source>
        <dbReference type="ARBA" id="ARBA00022729"/>
    </source>
</evidence>
<name>A0AAV0YFR5_VICFA</name>
<evidence type="ECO:0000256" key="3">
    <source>
        <dbReference type="ARBA" id="ARBA00023157"/>
    </source>
</evidence>
<feature type="chain" id="PRO_5043651032" description="Bifunctional inhibitor/plant lipid transfer protein/seed storage helical domain-containing protein" evidence="4">
    <location>
        <begin position="22"/>
        <end position="115"/>
    </location>
</feature>
<dbReference type="GO" id="GO:0008289">
    <property type="term" value="F:lipid binding"/>
    <property type="evidence" value="ECO:0007669"/>
    <property type="project" value="InterPro"/>
</dbReference>
<organism evidence="6 7">
    <name type="scientific">Vicia faba</name>
    <name type="common">Broad bean</name>
    <name type="synonym">Faba vulgaris</name>
    <dbReference type="NCBI Taxonomy" id="3906"/>
    <lineage>
        <taxon>Eukaryota</taxon>
        <taxon>Viridiplantae</taxon>
        <taxon>Streptophyta</taxon>
        <taxon>Embryophyta</taxon>
        <taxon>Tracheophyta</taxon>
        <taxon>Spermatophyta</taxon>
        <taxon>Magnoliopsida</taxon>
        <taxon>eudicotyledons</taxon>
        <taxon>Gunneridae</taxon>
        <taxon>Pentapetalae</taxon>
        <taxon>rosids</taxon>
        <taxon>fabids</taxon>
        <taxon>Fabales</taxon>
        <taxon>Fabaceae</taxon>
        <taxon>Papilionoideae</taxon>
        <taxon>50 kb inversion clade</taxon>
        <taxon>NPAAA clade</taxon>
        <taxon>Hologalegina</taxon>
        <taxon>IRL clade</taxon>
        <taxon>Fabeae</taxon>
        <taxon>Vicia</taxon>
    </lineage>
</organism>
<dbReference type="InterPro" id="IPR036312">
    <property type="entry name" value="Bifun_inhib/LTP/seed_sf"/>
</dbReference>
<comment type="similarity">
    <text evidence="1">Belongs to the plant LTP family.</text>
</comment>
<dbReference type="InterPro" id="IPR016140">
    <property type="entry name" value="Bifunc_inhib/LTP/seed_store"/>
</dbReference>
<evidence type="ECO:0000313" key="7">
    <source>
        <dbReference type="Proteomes" id="UP001157006"/>
    </source>
</evidence>
<dbReference type="PROSITE" id="PS51257">
    <property type="entry name" value="PROKAR_LIPOPROTEIN"/>
    <property type="match status" value="1"/>
</dbReference>
<sequence>MSKVALISVIMACMLISSCHGKATLTCEQVTVWLTPCIPYGTLGGSVLPLCCQGIHSLNAAYKNGDDRRVACHCVQDRAALIPLIDYTRINQIGDLCGSKCPFKVYPSTDCDKVN</sequence>
<dbReference type="Pfam" id="PF00234">
    <property type="entry name" value="Tryp_alpha_amyl"/>
    <property type="match status" value="1"/>
</dbReference>
<dbReference type="Proteomes" id="UP001157006">
    <property type="component" value="Unassembled WGS sequence"/>
</dbReference>
<dbReference type="InterPro" id="IPR000528">
    <property type="entry name" value="Plant_nsLTP"/>
</dbReference>
<dbReference type="SUPFAM" id="SSF47699">
    <property type="entry name" value="Bifunctional inhibitor/lipid-transfer protein/seed storage 2S albumin"/>
    <property type="match status" value="1"/>
</dbReference>
<dbReference type="PRINTS" id="PR00382">
    <property type="entry name" value="LIPIDTRNSFER"/>
</dbReference>
<comment type="caution">
    <text evidence="6">The sequence shown here is derived from an EMBL/GenBank/DDBJ whole genome shotgun (WGS) entry which is preliminary data.</text>
</comment>
<feature type="domain" description="Bifunctional inhibitor/plant lipid transfer protein/seed storage helical" evidence="5">
    <location>
        <begin position="27"/>
        <end position="111"/>
    </location>
</feature>
<protein>
    <recommendedName>
        <fullName evidence="5">Bifunctional inhibitor/plant lipid transfer protein/seed storage helical domain-containing protein</fullName>
    </recommendedName>
</protein>
<keyword evidence="3" id="KW-1015">Disulfide bond</keyword>
<dbReference type="CDD" id="cd01960">
    <property type="entry name" value="nsLTP1"/>
    <property type="match status" value="1"/>
</dbReference>